<proteinExistence type="predicted"/>
<protein>
    <submittedName>
        <fullName evidence="2">Uncharacterized protein</fullName>
    </submittedName>
</protein>
<keyword evidence="3" id="KW-1185">Reference proteome</keyword>
<reference evidence="2" key="1">
    <citation type="submission" date="2018-11" db="EMBL/GenBank/DDBJ databases">
        <authorList>
            <consortium name="Pathogen Informatics"/>
        </authorList>
    </citation>
    <scope>NUCLEOTIDE SEQUENCE</scope>
</reference>
<gene>
    <name evidence="2" type="ORF">PXEA_LOCUS17730</name>
</gene>
<dbReference type="AlphaFoldDB" id="A0A3S5CIJ0"/>
<comment type="caution">
    <text evidence="2">The sequence shown here is derived from an EMBL/GenBank/DDBJ whole genome shotgun (WGS) entry which is preliminary data.</text>
</comment>
<accession>A0A3S5CIJ0</accession>
<name>A0A3S5CIJ0_9PLAT</name>
<feature type="region of interest" description="Disordered" evidence="1">
    <location>
        <begin position="1"/>
        <end position="30"/>
    </location>
</feature>
<evidence type="ECO:0000313" key="3">
    <source>
        <dbReference type="Proteomes" id="UP000784294"/>
    </source>
</evidence>
<evidence type="ECO:0000313" key="2">
    <source>
        <dbReference type="EMBL" id="VEL24290.1"/>
    </source>
</evidence>
<organism evidence="2 3">
    <name type="scientific">Protopolystoma xenopodis</name>
    <dbReference type="NCBI Taxonomy" id="117903"/>
    <lineage>
        <taxon>Eukaryota</taxon>
        <taxon>Metazoa</taxon>
        <taxon>Spiralia</taxon>
        <taxon>Lophotrochozoa</taxon>
        <taxon>Platyhelminthes</taxon>
        <taxon>Monogenea</taxon>
        <taxon>Polyopisthocotylea</taxon>
        <taxon>Polystomatidea</taxon>
        <taxon>Polystomatidae</taxon>
        <taxon>Protopolystoma</taxon>
    </lineage>
</organism>
<feature type="region of interest" description="Disordered" evidence="1">
    <location>
        <begin position="69"/>
        <end position="98"/>
    </location>
</feature>
<evidence type="ECO:0000256" key="1">
    <source>
        <dbReference type="SAM" id="MobiDB-lite"/>
    </source>
</evidence>
<dbReference type="EMBL" id="CAAALY010066940">
    <property type="protein sequence ID" value="VEL24290.1"/>
    <property type="molecule type" value="Genomic_DNA"/>
</dbReference>
<sequence>MRKTRATCSERMSETTQATGTSRLGMRGRTGNEVLPKVSTAARFKVGNSTEMPQHVCIPRLFTASPDDEWAKLTSPPSSASLGGQVPSRPGAVRARDP</sequence>
<dbReference type="Proteomes" id="UP000784294">
    <property type="component" value="Unassembled WGS sequence"/>
</dbReference>